<dbReference type="AlphaFoldDB" id="A0A562QVT3"/>
<gene>
    <name evidence="11" type="ORF">IP91_04856</name>
</gene>
<feature type="domain" description="Peptidase S54 rhomboid" evidence="10">
    <location>
        <begin position="57"/>
        <end position="196"/>
    </location>
</feature>
<dbReference type="InterPro" id="IPR015943">
    <property type="entry name" value="WD40/YVTN_repeat-like_dom_sf"/>
</dbReference>
<dbReference type="GO" id="GO:0006508">
    <property type="term" value="P:proteolysis"/>
    <property type="evidence" value="ECO:0007669"/>
    <property type="project" value="UniProtKB-KW"/>
</dbReference>
<feature type="transmembrane region" description="Helical" evidence="9">
    <location>
        <begin position="123"/>
        <end position="144"/>
    </location>
</feature>
<accession>A0A562QVT3</accession>
<proteinExistence type="inferred from homology"/>
<protein>
    <submittedName>
        <fullName evidence="11">Membrane associated rhomboid family serine protease</fullName>
    </submittedName>
</protein>
<evidence type="ECO:0000256" key="8">
    <source>
        <dbReference type="SAM" id="MobiDB-lite"/>
    </source>
</evidence>
<evidence type="ECO:0000256" key="6">
    <source>
        <dbReference type="ARBA" id="ARBA00023136"/>
    </source>
</evidence>
<dbReference type="SUPFAM" id="SSF144091">
    <property type="entry name" value="Rhomboid-like"/>
    <property type="match status" value="1"/>
</dbReference>
<comment type="similarity">
    <text evidence="2">Belongs to the peptidase S54 family.</text>
</comment>
<evidence type="ECO:0000256" key="2">
    <source>
        <dbReference type="ARBA" id="ARBA00009045"/>
    </source>
</evidence>
<evidence type="ECO:0000256" key="7">
    <source>
        <dbReference type="SAM" id="Coils"/>
    </source>
</evidence>
<organism evidence="11 12">
    <name type="scientific">Pseudoduganella lurida</name>
    <dbReference type="NCBI Taxonomy" id="1036180"/>
    <lineage>
        <taxon>Bacteria</taxon>
        <taxon>Pseudomonadati</taxon>
        <taxon>Pseudomonadota</taxon>
        <taxon>Betaproteobacteria</taxon>
        <taxon>Burkholderiales</taxon>
        <taxon>Oxalobacteraceae</taxon>
        <taxon>Telluria group</taxon>
        <taxon>Pseudoduganella</taxon>
    </lineage>
</organism>
<evidence type="ECO:0000313" key="11">
    <source>
        <dbReference type="EMBL" id="TWI60892.1"/>
    </source>
</evidence>
<keyword evidence="12" id="KW-1185">Reference proteome</keyword>
<keyword evidence="7" id="KW-0175">Coiled coil</keyword>
<feature type="transmembrane region" description="Helical" evidence="9">
    <location>
        <begin position="182"/>
        <end position="201"/>
    </location>
</feature>
<evidence type="ECO:0000256" key="9">
    <source>
        <dbReference type="SAM" id="Phobius"/>
    </source>
</evidence>
<dbReference type="OrthoDB" id="9778341at2"/>
<keyword evidence="11" id="KW-0645">Protease</keyword>
<dbReference type="PANTHER" id="PTHR43731">
    <property type="entry name" value="RHOMBOID PROTEASE"/>
    <property type="match status" value="1"/>
</dbReference>
<name>A0A562QVT3_9BURK</name>
<dbReference type="GO" id="GO:0004252">
    <property type="term" value="F:serine-type endopeptidase activity"/>
    <property type="evidence" value="ECO:0007669"/>
    <property type="project" value="InterPro"/>
</dbReference>
<evidence type="ECO:0000256" key="1">
    <source>
        <dbReference type="ARBA" id="ARBA00004141"/>
    </source>
</evidence>
<evidence type="ECO:0000256" key="5">
    <source>
        <dbReference type="ARBA" id="ARBA00022989"/>
    </source>
</evidence>
<feature type="transmembrane region" description="Helical" evidence="9">
    <location>
        <begin position="208"/>
        <end position="227"/>
    </location>
</feature>
<dbReference type="InterPro" id="IPR050925">
    <property type="entry name" value="Rhomboid_protease_S54"/>
</dbReference>
<feature type="transmembrane region" description="Helical" evidence="9">
    <location>
        <begin position="156"/>
        <end position="176"/>
    </location>
</feature>
<evidence type="ECO:0000313" key="12">
    <source>
        <dbReference type="Proteomes" id="UP000318431"/>
    </source>
</evidence>
<feature type="transmembrane region" description="Helical" evidence="9">
    <location>
        <begin position="97"/>
        <end position="117"/>
    </location>
</feature>
<comment type="caution">
    <text evidence="11">The sequence shown here is derived from an EMBL/GenBank/DDBJ whole genome shotgun (WGS) entry which is preliminary data.</text>
</comment>
<dbReference type="InterPro" id="IPR022764">
    <property type="entry name" value="Peptidase_S54_rhomboid_dom"/>
</dbReference>
<sequence>MNVPAQPSRPLVTYLFIGINVLLYVYQALQGVGWIDRTPAAVLAWGGNLAAYTLIDQPWRLFTSMFLHVSLLHLAANMYMLLAFGSMVEQRFGAVRFLLAYLLSGLIGSLVSAQWHADAFNQIVAAGASGALMGLCGAYLADWLVARWHNDPHEAITSGGPLVQTIAINLAIGWIVPGIDNACHIGGLLGGFVVGGAFALVPPRLGQATRALLVAAISCITLGGIYARLHAAPSEGLAAIVELREAEKAEQDEVNRKRQAKARLAKQIADARRSGPRTVSKEQAAGTSIALASPVSSLFLMPDGTRIAVTGEKDHTLRFVDLGTGTEGPAIQGQRPPPDNGECPHGECVPNNANAVALTPDGRTAYVASLVANGVGIVDLQAGKMVGSIRTGSLPRAIVLNKAADRAYVLNDGDNTVVAVDLATRRIVGKPKLTGRNLLSRNHPVGLWLAANDSELWVMDESASRLLVLDAATLAEVNEVIVTSGFMNGVQFDRQRGEAWVVGVDAMDQIDLVKKEIEKTAHFCQGVMTAPVALNRDASLLAIAEPHGWVRVVNLHTAATMAAYPFQGLPIGLRFSPDDKGLYFIANEAPRLTVFDTGVTAPLGELVNAKRPERLCTPLE</sequence>
<feature type="region of interest" description="Disordered" evidence="8">
    <location>
        <begin position="325"/>
        <end position="345"/>
    </location>
</feature>
<keyword evidence="5 9" id="KW-1133">Transmembrane helix</keyword>
<keyword evidence="4" id="KW-0378">Hydrolase</keyword>
<dbReference type="Gene3D" id="1.20.1540.10">
    <property type="entry name" value="Rhomboid-like"/>
    <property type="match status" value="1"/>
</dbReference>
<keyword evidence="6 9" id="KW-0472">Membrane</keyword>
<dbReference type="RefSeq" id="WP_145652914.1">
    <property type="nucleotide sequence ID" value="NZ_VLLB01000013.1"/>
</dbReference>
<dbReference type="GO" id="GO:0016020">
    <property type="term" value="C:membrane"/>
    <property type="evidence" value="ECO:0007669"/>
    <property type="project" value="UniProtKB-SubCell"/>
</dbReference>
<dbReference type="Pfam" id="PF01694">
    <property type="entry name" value="Rhomboid"/>
    <property type="match status" value="1"/>
</dbReference>
<evidence type="ECO:0000256" key="3">
    <source>
        <dbReference type="ARBA" id="ARBA00022692"/>
    </source>
</evidence>
<dbReference type="InterPro" id="IPR011045">
    <property type="entry name" value="N2O_reductase_N"/>
</dbReference>
<feature type="transmembrane region" description="Helical" evidence="9">
    <location>
        <begin position="65"/>
        <end position="85"/>
    </location>
</feature>
<reference evidence="11 12" key="1">
    <citation type="journal article" date="2015" name="Stand. Genomic Sci.">
        <title>Genomic Encyclopedia of Bacterial and Archaeal Type Strains, Phase III: the genomes of soil and plant-associated and newly described type strains.</title>
        <authorList>
            <person name="Whitman W.B."/>
            <person name="Woyke T."/>
            <person name="Klenk H.P."/>
            <person name="Zhou Y."/>
            <person name="Lilburn T.G."/>
            <person name="Beck B.J."/>
            <person name="De Vos P."/>
            <person name="Vandamme P."/>
            <person name="Eisen J.A."/>
            <person name="Garrity G."/>
            <person name="Hugenholtz P."/>
            <person name="Kyrpides N.C."/>
        </authorList>
    </citation>
    <scope>NUCLEOTIDE SEQUENCE [LARGE SCALE GENOMIC DNA]</scope>
    <source>
        <strain evidence="11 12">CGMCC 1.10822</strain>
    </source>
</reference>
<dbReference type="SUPFAM" id="SSF50974">
    <property type="entry name" value="Nitrous oxide reductase, N-terminal domain"/>
    <property type="match status" value="1"/>
</dbReference>
<dbReference type="InterPro" id="IPR035952">
    <property type="entry name" value="Rhomboid-like_sf"/>
</dbReference>
<dbReference type="PANTHER" id="PTHR43731:SF14">
    <property type="entry name" value="PRESENILIN-ASSOCIATED RHOMBOID-LIKE PROTEIN, MITOCHONDRIAL"/>
    <property type="match status" value="1"/>
</dbReference>
<dbReference type="Proteomes" id="UP000318431">
    <property type="component" value="Unassembled WGS sequence"/>
</dbReference>
<keyword evidence="3 9" id="KW-0812">Transmembrane</keyword>
<feature type="transmembrane region" description="Helical" evidence="9">
    <location>
        <begin position="12"/>
        <end position="29"/>
    </location>
</feature>
<dbReference type="EMBL" id="VLLB01000013">
    <property type="protein sequence ID" value="TWI60892.1"/>
    <property type="molecule type" value="Genomic_DNA"/>
</dbReference>
<feature type="coiled-coil region" evidence="7">
    <location>
        <begin position="240"/>
        <end position="274"/>
    </location>
</feature>
<evidence type="ECO:0000256" key="4">
    <source>
        <dbReference type="ARBA" id="ARBA00022801"/>
    </source>
</evidence>
<comment type="subcellular location">
    <subcellularLocation>
        <location evidence="1">Membrane</location>
        <topology evidence="1">Multi-pass membrane protein</topology>
    </subcellularLocation>
</comment>
<dbReference type="Gene3D" id="2.130.10.10">
    <property type="entry name" value="YVTN repeat-like/Quinoprotein amine dehydrogenase"/>
    <property type="match status" value="1"/>
</dbReference>
<evidence type="ECO:0000259" key="10">
    <source>
        <dbReference type="Pfam" id="PF01694"/>
    </source>
</evidence>